<evidence type="ECO:0000313" key="1">
    <source>
        <dbReference type="EMBL" id="SOB92602.1"/>
    </source>
</evidence>
<dbReference type="EMBL" id="OBMT01000001">
    <property type="protein sequence ID" value="SOB92602.1"/>
    <property type="molecule type" value="Genomic_DNA"/>
</dbReference>
<evidence type="ECO:0000313" key="2">
    <source>
        <dbReference type="Proteomes" id="UP000219111"/>
    </source>
</evidence>
<dbReference type="Gene3D" id="2.160.20.80">
    <property type="entry name" value="E3 ubiquitin-protein ligase SopA"/>
    <property type="match status" value="1"/>
</dbReference>
<sequence length="71" mass="7747">MDLSGAHLEGADLSSADFTGAVNPDQATFTDAWAWSDMPPQGLPDIILFTLCQYRDGMDRFTRPDPCIAPD</sequence>
<dbReference type="AlphaFoldDB" id="A0A285RJM2"/>
<dbReference type="InterPro" id="IPR001646">
    <property type="entry name" value="5peptide_repeat"/>
</dbReference>
<dbReference type="RefSeq" id="WP_176518501.1">
    <property type="nucleotide sequence ID" value="NZ_OBMT01000001.1"/>
</dbReference>
<reference evidence="2" key="1">
    <citation type="submission" date="2017-08" db="EMBL/GenBank/DDBJ databases">
        <authorList>
            <person name="Varghese N."/>
            <person name="Submissions S."/>
        </authorList>
    </citation>
    <scope>NUCLEOTIDE SEQUENCE [LARGE SCALE GENOMIC DNA]</scope>
    <source>
        <strain evidence="2">JA276</strain>
    </source>
</reference>
<accession>A0A285RJM2</accession>
<proteinExistence type="predicted"/>
<dbReference type="Pfam" id="PF00805">
    <property type="entry name" value="Pentapeptide"/>
    <property type="match status" value="1"/>
</dbReference>
<dbReference type="Proteomes" id="UP000219111">
    <property type="component" value="Unassembled WGS sequence"/>
</dbReference>
<protein>
    <submittedName>
        <fullName evidence="1">Pentapeptide repeat protein</fullName>
    </submittedName>
</protein>
<organism evidence="1 2">
    <name type="scientific">Rhodobacter maris</name>
    <dbReference type="NCBI Taxonomy" id="446682"/>
    <lineage>
        <taxon>Bacteria</taxon>
        <taxon>Pseudomonadati</taxon>
        <taxon>Pseudomonadota</taxon>
        <taxon>Alphaproteobacteria</taxon>
        <taxon>Rhodobacterales</taxon>
        <taxon>Rhodobacter group</taxon>
        <taxon>Rhodobacter</taxon>
    </lineage>
</organism>
<name>A0A285RJM2_9RHOB</name>
<gene>
    <name evidence="1" type="ORF">SAMN05877831_10131</name>
</gene>
<keyword evidence="2" id="KW-1185">Reference proteome</keyword>